<gene>
    <name evidence="3" type="ORF">BIN_B_02512</name>
</gene>
<organism evidence="3">
    <name type="scientific">Mycobacterium riyadhense</name>
    <dbReference type="NCBI Taxonomy" id="486698"/>
    <lineage>
        <taxon>Bacteria</taxon>
        <taxon>Bacillati</taxon>
        <taxon>Actinomycetota</taxon>
        <taxon>Actinomycetes</taxon>
        <taxon>Mycobacteriales</taxon>
        <taxon>Mycobacteriaceae</taxon>
        <taxon>Mycobacterium</taxon>
    </lineage>
</organism>
<sequence length="282" mass="30118">MTAIDATFCSSCLYCSLVTSATLACAGGYGLPAHLNATTRLLQVNATAKPARPPPIWAQHRSSGDCRSQPGTSGVTRRSDTCDCCDGAMCPIYGAHQFEPTQVSDERLTVRMRQPQPGSNRCARFSGPSARPAKRPSSYRISAAASPAASRGRDRVPLPFRPRLLDARSRHPEADSSTRSCPTPAAAGATPTACGVAHGDRAPRTTTAAVAARRWPMLAESRMSDKAPARRTGNGGTRSKAPAGARRMSSPRREARSFQPWLTNPQSVARWYSTKPSPSRSP</sequence>
<evidence type="ECO:0000256" key="1">
    <source>
        <dbReference type="SAM" id="MobiDB-lite"/>
    </source>
</evidence>
<keyword evidence="2" id="KW-0732">Signal</keyword>
<feature type="signal peptide" evidence="2">
    <location>
        <begin position="1"/>
        <end position="26"/>
    </location>
</feature>
<name>A0A653ELP1_9MYCO</name>
<reference evidence="3" key="1">
    <citation type="submission" date="2019-05" db="EMBL/GenBank/DDBJ databases">
        <authorList>
            <person name="Naeem R."/>
            <person name="Antony C."/>
            <person name="Guan Q."/>
        </authorList>
    </citation>
    <scope>NUCLEOTIDE SEQUENCE</scope>
    <source>
        <strain evidence="3">2</strain>
    </source>
</reference>
<accession>A0A653ELP1</accession>
<dbReference type="EMBL" id="LR589085">
    <property type="protein sequence ID" value="VTO98406.1"/>
    <property type="molecule type" value="Genomic_DNA"/>
</dbReference>
<feature type="region of interest" description="Disordered" evidence="1">
    <location>
        <begin position="50"/>
        <end position="79"/>
    </location>
</feature>
<evidence type="ECO:0000313" key="3">
    <source>
        <dbReference type="EMBL" id="VTO98406.1"/>
    </source>
</evidence>
<evidence type="ECO:0000256" key="2">
    <source>
        <dbReference type="SAM" id="SignalP"/>
    </source>
</evidence>
<feature type="compositionally biased region" description="Low complexity" evidence="1">
    <location>
        <begin position="204"/>
        <end position="214"/>
    </location>
</feature>
<feature type="compositionally biased region" description="Polar residues" evidence="1">
    <location>
        <begin position="65"/>
        <end position="76"/>
    </location>
</feature>
<protein>
    <submittedName>
        <fullName evidence="3">Uncharacterized protein</fullName>
    </submittedName>
</protein>
<feature type="compositionally biased region" description="Low complexity" evidence="1">
    <location>
        <begin position="135"/>
        <end position="150"/>
    </location>
</feature>
<feature type="chain" id="PRO_5024958085" evidence="2">
    <location>
        <begin position="27"/>
        <end position="282"/>
    </location>
</feature>
<feature type="compositionally biased region" description="Basic and acidic residues" evidence="1">
    <location>
        <begin position="163"/>
        <end position="176"/>
    </location>
</feature>
<feature type="region of interest" description="Disordered" evidence="1">
    <location>
        <begin position="113"/>
        <end position="282"/>
    </location>
</feature>
<proteinExistence type="predicted"/>
<feature type="compositionally biased region" description="Low complexity" evidence="1">
    <location>
        <begin position="181"/>
        <end position="195"/>
    </location>
</feature>
<dbReference type="AlphaFoldDB" id="A0A653ELP1"/>